<evidence type="ECO:0000313" key="11">
    <source>
        <dbReference type="EMBL" id="UYC81007.1"/>
    </source>
</evidence>
<evidence type="ECO:0000313" key="12">
    <source>
        <dbReference type="Proteomes" id="UP001062223"/>
    </source>
</evidence>
<protein>
    <recommendedName>
        <fullName evidence="1">non-specific serine/threonine protein kinase</fullName>
        <ecNumber evidence="1">2.7.11.1</ecNumber>
    </recommendedName>
</protein>
<dbReference type="Proteomes" id="UP001062223">
    <property type="component" value="Chromosome"/>
</dbReference>
<evidence type="ECO:0000256" key="6">
    <source>
        <dbReference type="ARBA" id="ARBA00022840"/>
    </source>
</evidence>
<proteinExistence type="predicted"/>
<evidence type="ECO:0000256" key="7">
    <source>
        <dbReference type="PROSITE-ProRule" id="PRU10141"/>
    </source>
</evidence>
<dbReference type="InterPro" id="IPR008271">
    <property type="entry name" value="Ser/Thr_kinase_AS"/>
</dbReference>
<dbReference type="AlphaFoldDB" id="A0A9Q9T3M6"/>
<keyword evidence="2 11" id="KW-0723">Serine/threonine-protein kinase</keyword>
<evidence type="ECO:0000256" key="3">
    <source>
        <dbReference type="ARBA" id="ARBA00022679"/>
    </source>
</evidence>
<feature type="transmembrane region" description="Helical" evidence="9">
    <location>
        <begin position="391"/>
        <end position="413"/>
    </location>
</feature>
<dbReference type="InterPro" id="IPR000719">
    <property type="entry name" value="Prot_kinase_dom"/>
</dbReference>
<dbReference type="Gene3D" id="1.10.510.10">
    <property type="entry name" value="Transferase(Phosphotransferase) domain 1"/>
    <property type="match status" value="1"/>
</dbReference>
<feature type="compositionally biased region" description="Gly residues" evidence="8">
    <location>
        <begin position="1"/>
        <end position="12"/>
    </location>
</feature>
<dbReference type="Pfam" id="PF00069">
    <property type="entry name" value="Pkinase"/>
    <property type="match status" value="1"/>
</dbReference>
<dbReference type="CDD" id="cd14014">
    <property type="entry name" value="STKc_PknB_like"/>
    <property type="match status" value="1"/>
</dbReference>
<dbReference type="PANTHER" id="PTHR43289:SF6">
    <property type="entry name" value="SERINE_THREONINE-PROTEIN KINASE NEKL-3"/>
    <property type="match status" value="1"/>
</dbReference>
<keyword evidence="4 7" id="KW-0547">Nucleotide-binding</keyword>
<feature type="region of interest" description="Disordered" evidence="8">
    <location>
        <begin position="1"/>
        <end position="23"/>
    </location>
</feature>
<dbReference type="Gene3D" id="3.30.200.20">
    <property type="entry name" value="Phosphorylase Kinase, domain 1"/>
    <property type="match status" value="1"/>
</dbReference>
<keyword evidence="9" id="KW-0472">Membrane</keyword>
<evidence type="ECO:0000256" key="2">
    <source>
        <dbReference type="ARBA" id="ARBA00022527"/>
    </source>
</evidence>
<dbReference type="GO" id="GO:0004674">
    <property type="term" value="F:protein serine/threonine kinase activity"/>
    <property type="evidence" value="ECO:0007669"/>
    <property type="project" value="UniProtKB-KW"/>
</dbReference>
<dbReference type="KEGG" id="cpoi:OE229_00665"/>
<evidence type="ECO:0000259" key="10">
    <source>
        <dbReference type="PROSITE" id="PS50011"/>
    </source>
</evidence>
<dbReference type="PROSITE" id="PS00107">
    <property type="entry name" value="PROTEIN_KINASE_ATP"/>
    <property type="match status" value="1"/>
</dbReference>
<dbReference type="SMART" id="SM00220">
    <property type="entry name" value="S_TKc"/>
    <property type="match status" value="1"/>
</dbReference>
<dbReference type="InterPro" id="IPR017441">
    <property type="entry name" value="Protein_kinase_ATP_BS"/>
</dbReference>
<dbReference type="PROSITE" id="PS50011">
    <property type="entry name" value="PROTEIN_KINASE_DOM"/>
    <property type="match status" value="1"/>
</dbReference>
<dbReference type="RefSeq" id="WP_262139254.1">
    <property type="nucleotide sequence ID" value="NZ_CP106879.1"/>
</dbReference>
<evidence type="ECO:0000256" key="8">
    <source>
        <dbReference type="SAM" id="MobiDB-lite"/>
    </source>
</evidence>
<evidence type="ECO:0000256" key="5">
    <source>
        <dbReference type="ARBA" id="ARBA00022777"/>
    </source>
</evidence>
<dbReference type="GO" id="GO:0005524">
    <property type="term" value="F:ATP binding"/>
    <property type="evidence" value="ECO:0007669"/>
    <property type="project" value="UniProtKB-UniRule"/>
</dbReference>
<feature type="domain" description="Protein kinase" evidence="10">
    <location>
        <begin position="33"/>
        <end position="292"/>
    </location>
</feature>
<dbReference type="PANTHER" id="PTHR43289">
    <property type="entry name" value="MITOGEN-ACTIVATED PROTEIN KINASE KINASE KINASE 20-RELATED"/>
    <property type="match status" value="1"/>
</dbReference>
<keyword evidence="5 11" id="KW-0418">Kinase</keyword>
<dbReference type="PROSITE" id="PS00108">
    <property type="entry name" value="PROTEIN_KINASE_ST"/>
    <property type="match status" value="1"/>
</dbReference>
<gene>
    <name evidence="11" type="ORF">OE229_00665</name>
</gene>
<organism evidence="11 12">
    <name type="scientific">Curtobacterium poinsettiae</name>
    <dbReference type="NCBI Taxonomy" id="159612"/>
    <lineage>
        <taxon>Bacteria</taxon>
        <taxon>Bacillati</taxon>
        <taxon>Actinomycetota</taxon>
        <taxon>Actinomycetes</taxon>
        <taxon>Micrococcales</taxon>
        <taxon>Microbacteriaceae</taxon>
        <taxon>Curtobacterium</taxon>
    </lineage>
</organism>
<keyword evidence="9" id="KW-1133">Transmembrane helix</keyword>
<evidence type="ECO:0000256" key="1">
    <source>
        <dbReference type="ARBA" id="ARBA00012513"/>
    </source>
</evidence>
<accession>A0A9Q9T3M6</accession>
<evidence type="ECO:0000256" key="4">
    <source>
        <dbReference type="ARBA" id="ARBA00022741"/>
    </source>
</evidence>
<keyword evidence="6 7" id="KW-0067">ATP-binding</keyword>
<feature type="binding site" evidence="7">
    <location>
        <position position="62"/>
    </location>
    <ligand>
        <name>ATP</name>
        <dbReference type="ChEBI" id="CHEBI:30616"/>
    </ligand>
</feature>
<sequence>MVGKGSANGGIGERVAQDRQGQYGQGEPLGASYRLVELLGTGATGEVWRVEHSATGEAFAAKLLRAELAADPQIVERFVRERSVLLALQHPSIVRVRDLVVEGDRLAIVMDLVPGGSARDLLASNGPLLPRDALTITAETLDALTAAHEQDVTHRDVKPDNVLLQTTWAPGATGDVRVTDFGIASVVAERERTTTGLLGTPQYMAPESISHGRSGPAADVYGAGVMLYELLSGRTPFAGPGTDFAVAYRHVTSNPPPLDVPDALWSAVSALLAKDPNARPSAADAAATLRRLARSLASAPALAASSDPDSFDEVERPATVVRGVRPENATGSRTTATGDDAAVVGPAPELGPAGSQTVIRPMARQPLPAAPAAAPEPTRRFARPEWLTDRALLFGGIGVVLVAALVVGGVVWLPGALRKTPGTGTATAEAANAYQQDRPLPTGLATTRRATIDPAKGTVDLRVTYAAQAATLSGPFLEVLPGARSGASCPAVTWSGEGITAKRNQPSLTGVDTACAWSLSGVEVPAGGDVTVEASVPLSSVKDGAALQTWLDGVGEATTAAVTDDAVRGTAYPVQRLQGVEVRTPDRTVSQTALPVTLVPVWPNGADELNPLYRSPSSGRPSQMLVDVAGGESGVRFADGCSGALAVSSDGLVVTALSVAPSCTVRATVGNFTNLESSPFGITTRD</sequence>
<dbReference type="EC" id="2.7.11.1" evidence="1"/>
<name>A0A9Q9T3M6_9MICO</name>
<dbReference type="EMBL" id="CP106879">
    <property type="protein sequence ID" value="UYC81007.1"/>
    <property type="molecule type" value="Genomic_DNA"/>
</dbReference>
<reference evidence="11" key="1">
    <citation type="submission" date="2022-09" db="EMBL/GenBank/DDBJ databases">
        <title>Taxonomy of Curtobacterium flaccumfaciens.</title>
        <authorList>
            <person name="Osdaghi E."/>
            <person name="Taghavi S.M."/>
            <person name="Hamidizade M."/>
            <person name="Abachi H."/>
            <person name="Fazliarab A."/>
            <person name="Baeyen S."/>
            <person name="Portier P."/>
            <person name="Van Vaerenbergh J."/>
            <person name="Jacques M.-A."/>
        </authorList>
    </citation>
    <scope>NUCLEOTIDE SEQUENCE</scope>
    <source>
        <strain evidence="11">AGQB46</strain>
    </source>
</reference>
<evidence type="ECO:0000256" key="9">
    <source>
        <dbReference type="SAM" id="Phobius"/>
    </source>
</evidence>
<keyword evidence="3" id="KW-0808">Transferase</keyword>
<keyword evidence="9" id="KW-0812">Transmembrane</keyword>
<dbReference type="SUPFAM" id="SSF56112">
    <property type="entry name" value="Protein kinase-like (PK-like)"/>
    <property type="match status" value="1"/>
</dbReference>
<dbReference type="InterPro" id="IPR011009">
    <property type="entry name" value="Kinase-like_dom_sf"/>
</dbReference>